<dbReference type="AlphaFoldDB" id="A0A5N6P809"/>
<keyword evidence="3" id="KW-1185">Reference proteome</keyword>
<dbReference type="InterPro" id="IPR036397">
    <property type="entry name" value="RNaseH_sf"/>
</dbReference>
<dbReference type="InterPro" id="IPR002156">
    <property type="entry name" value="RNaseH_domain"/>
</dbReference>
<feature type="domain" description="RNase H type-1" evidence="1">
    <location>
        <begin position="7"/>
        <end position="56"/>
    </location>
</feature>
<evidence type="ECO:0000313" key="3">
    <source>
        <dbReference type="Proteomes" id="UP000326396"/>
    </source>
</evidence>
<dbReference type="Proteomes" id="UP000326396">
    <property type="component" value="Linkage Group LG14"/>
</dbReference>
<dbReference type="GO" id="GO:0004523">
    <property type="term" value="F:RNA-DNA hybrid ribonuclease activity"/>
    <property type="evidence" value="ECO:0007669"/>
    <property type="project" value="InterPro"/>
</dbReference>
<accession>A0A5N6P809</accession>
<comment type="caution">
    <text evidence="2">The sequence shown here is derived from an EMBL/GenBank/DDBJ whole genome shotgun (WGS) entry which is preliminary data.</text>
</comment>
<dbReference type="EMBL" id="SZYD01000006">
    <property type="protein sequence ID" value="KAD5961394.1"/>
    <property type="molecule type" value="Genomic_DNA"/>
</dbReference>
<gene>
    <name evidence="2" type="ORF">E3N88_12867</name>
</gene>
<sequence length="98" mass="10970">MKVSHLQVNGSYEAKEDTMKAYVKQAKQLKAMFPDCSLTQVSRSQNKKADALSKLASLAFAHLTKKALECKQPETLLCVTPFWSYSMSIKSTTFDCTI</sequence>
<dbReference type="Gene3D" id="3.30.420.10">
    <property type="entry name" value="Ribonuclease H-like superfamily/Ribonuclease H"/>
    <property type="match status" value="1"/>
</dbReference>
<dbReference type="PANTHER" id="PTHR48475">
    <property type="entry name" value="RIBONUCLEASE H"/>
    <property type="match status" value="1"/>
</dbReference>
<evidence type="ECO:0000313" key="2">
    <source>
        <dbReference type="EMBL" id="KAD5961394.1"/>
    </source>
</evidence>
<dbReference type="PANTHER" id="PTHR48475:SF2">
    <property type="entry name" value="RIBONUCLEASE H"/>
    <property type="match status" value="1"/>
</dbReference>
<dbReference type="GO" id="GO:0003676">
    <property type="term" value="F:nucleic acid binding"/>
    <property type="evidence" value="ECO:0007669"/>
    <property type="project" value="InterPro"/>
</dbReference>
<name>A0A5N6P809_9ASTR</name>
<organism evidence="2 3">
    <name type="scientific">Mikania micrantha</name>
    <name type="common">bitter vine</name>
    <dbReference type="NCBI Taxonomy" id="192012"/>
    <lineage>
        <taxon>Eukaryota</taxon>
        <taxon>Viridiplantae</taxon>
        <taxon>Streptophyta</taxon>
        <taxon>Embryophyta</taxon>
        <taxon>Tracheophyta</taxon>
        <taxon>Spermatophyta</taxon>
        <taxon>Magnoliopsida</taxon>
        <taxon>eudicotyledons</taxon>
        <taxon>Gunneridae</taxon>
        <taxon>Pentapetalae</taxon>
        <taxon>asterids</taxon>
        <taxon>campanulids</taxon>
        <taxon>Asterales</taxon>
        <taxon>Asteraceae</taxon>
        <taxon>Asteroideae</taxon>
        <taxon>Heliantheae alliance</taxon>
        <taxon>Eupatorieae</taxon>
        <taxon>Mikania</taxon>
    </lineage>
</organism>
<protein>
    <recommendedName>
        <fullName evidence="1">RNase H type-1 domain-containing protein</fullName>
    </recommendedName>
</protein>
<reference evidence="2 3" key="1">
    <citation type="submission" date="2019-05" db="EMBL/GenBank/DDBJ databases">
        <title>Mikania micrantha, genome provides insights into the molecular mechanism of rapid growth.</title>
        <authorList>
            <person name="Liu B."/>
        </authorList>
    </citation>
    <scope>NUCLEOTIDE SEQUENCE [LARGE SCALE GENOMIC DNA]</scope>
    <source>
        <strain evidence="2">NLD-2019</strain>
        <tissue evidence="2">Leaf</tissue>
    </source>
</reference>
<proteinExistence type="predicted"/>
<dbReference type="Pfam" id="PF13456">
    <property type="entry name" value="RVT_3"/>
    <property type="match status" value="1"/>
</dbReference>
<evidence type="ECO:0000259" key="1">
    <source>
        <dbReference type="Pfam" id="PF13456"/>
    </source>
</evidence>